<dbReference type="InterPro" id="IPR055850">
    <property type="entry name" value="DUF7427"/>
</dbReference>
<dbReference type="Proteomes" id="UP000035083">
    <property type="component" value="Unassembled WGS sequence"/>
</dbReference>
<evidence type="ECO:0000313" key="1">
    <source>
        <dbReference type="EMBL" id="GAC59328.1"/>
    </source>
</evidence>
<comment type="caution">
    <text evidence="1">The sequence shown here is derived from an EMBL/GenBank/DDBJ whole genome shotgun (WGS) entry which is preliminary data.</text>
</comment>
<evidence type="ECO:0000313" key="2">
    <source>
        <dbReference type="Proteomes" id="UP000035083"/>
    </source>
</evidence>
<organism evidence="1 2">
    <name type="scientific">Gordonia sihwensis NBRC 108236</name>
    <dbReference type="NCBI Taxonomy" id="1223544"/>
    <lineage>
        <taxon>Bacteria</taxon>
        <taxon>Bacillati</taxon>
        <taxon>Actinomycetota</taxon>
        <taxon>Actinomycetes</taxon>
        <taxon>Mycobacteriales</taxon>
        <taxon>Gordoniaceae</taxon>
        <taxon>Gordonia</taxon>
    </lineage>
</organism>
<dbReference type="EMBL" id="BANU01000001">
    <property type="protein sequence ID" value="GAC59328.1"/>
    <property type="molecule type" value="Genomic_DNA"/>
</dbReference>
<dbReference type="Pfam" id="PF24202">
    <property type="entry name" value="DUF7427"/>
    <property type="match status" value="1"/>
</dbReference>
<accession>L7LGY5</accession>
<protein>
    <submittedName>
        <fullName evidence="1">Uncharacterized protein</fullName>
    </submittedName>
</protein>
<gene>
    <name evidence="1" type="ORF">GSI01S_01_02950</name>
</gene>
<reference evidence="1 2" key="1">
    <citation type="submission" date="2012-12" db="EMBL/GenBank/DDBJ databases">
        <title>Whole genome shotgun sequence of Gordonia sihwensis NBRC 108236.</title>
        <authorList>
            <person name="Yoshida I."/>
            <person name="Hosoyama A."/>
            <person name="Tsuchikane K."/>
            <person name="Ando Y."/>
            <person name="Baba S."/>
            <person name="Ohji S."/>
            <person name="Hamada M."/>
            <person name="Tamura T."/>
            <person name="Yamazoe A."/>
            <person name="Yamazaki S."/>
            <person name="Fujita N."/>
        </authorList>
    </citation>
    <scope>NUCLEOTIDE SEQUENCE [LARGE SCALE GENOMIC DNA]</scope>
    <source>
        <strain evidence="1 2">NBRC 108236</strain>
    </source>
</reference>
<keyword evidence="2" id="KW-1185">Reference proteome</keyword>
<dbReference type="AlphaFoldDB" id="L7LGY5"/>
<dbReference type="RefSeq" id="WP_006894515.1">
    <property type="nucleotide sequence ID" value="NZ_BANU01000001.1"/>
</dbReference>
<proteinExistence type="predicted"/>
<name>L7LGY5_9ACTN</name>
<sequence>MTAGRAWALLVAAVLWWERQCYRSGRPEHLLSRGMDRARNRNRVMRCVLDGAVIATALHLLRWIPDRLDVYQAVRWTRR</sequence>